<dbReference type="GO" id="GO:1990573">
    <property type="term" value="P:potassium ion import across plasma membrane"/>
    <property type="evidence" value="ECO:0007669"/>
    <property type="project" value="TreeGrafter"/>
</dbReference>
<comment type="subcellular location">
    <subcellularLocation>
        <location evidence="1">Cell membrane</location>
        <topology evidence="1">Multi-pass membrane protein</topology>
    </subcellularLocation>
</comment>
<dbReference type="GO" id="GO:0005391">
    <property type="term" value="F:P-type sodium:potassium-exchanging transporter activity"/>
    <property type="evidence" value="ECO:0007669"/>
    <property type="project" value="TreeGrafter"/>
</dbReference>
<evidence type="ECO:0000313" key="5">
    <source>
        <dbReference type="EMBL" id="GIX86365.1"/>
    </source>
</evidence>
<dbReference type="SUPFAM" id="SSF81665">
    <property type="entry name" value="Calcium ATPase, transmembrane domain M"/>
    <property type="match status" value="1"/>
</dbReference>
<feature type="transmembrane region" description="Helical" evidence="3">
    <location>
        <begin position="60"/>
        <end position="86"/>
    </location>
</feature>
<gene>
    <name evidence="5" type="primary">ATP1A4</name>
    <name evidence="5" type="ORF">CEXT_170081</name>
</gene>
<dbReference type="Proteomes" id="UP001054945">
    <property type="component" value="Unassembled WGS sequence"/>
</dbReference>
<comment type="caution">
    <text evidence="5">The sequence shown here is derived from an EMBL/GenBank/DDBJ whole genome shotgun (WGS) entry which is preliminary data.</text>
</comment>
<dbReference type="GO" id="GO:0036376">
    <property type="term" value="P:sodium ion export across plasma membrane"/>
    <property type="evidence" value="ECO:0007669"/>
    <property type="project" value="TreeGrafter"/>
</dbReference>
<evidence type="ECO:0000256" key="2">
    <source>
        <dbReference type="ARBA" id="ARBA00022475"/>
    </source>
</evidence>
<keyword evidence="2" id="KW-1003">Cell membrane</keyword>
<name>A0AAV4NNA5_CAEEX</name>
<dbReference type="AlphaFoldDB" id="A0AAV4NNA5"/>
<organism evidence="5 6">
    <name type="scientific">Caerostris extrusa</name>
    <name type="common">Bark spider</name>
    <name type="synonym">Caerostris bankana</name>
    <dbReference type="NCBI Taxonomy" id="172846"/>
    <lineage>
        <taxon>Eukaryota</taxon>
        <taxon>Metazoa</taxon>
        <taxon>Ecdysozoa</taxon>
        <taxon>Arthropoda</taxon>
        <taxon>Chelicerata</taxon>
        <taxon>Arachnida</taxon>
        <taxon>Araneae</taxon>
        <taxon>Araneomorphae</taxon>
        <taxon>Entelegynae</taxon>
        <taxon>Araneoidea</taxon>
        <taxon>Araneidae</taxon>
        <taxon>Caerostris</taxon>
    </lineage>
</organism>
<protein>
    <recommendedName>
        <fullName evidence="4">Cation-transporting P-type ATPase C-terminal domain-containing protein</fullName>
    </recommendedName>
</protein>
<sequence length="131" mass="15247">MLQRVSKMGFSKELTYSARRDLEHCSQTGFFLTVIVMQLFTLVTHRTSRESLLQHGMRNYALTGSLLCSLILALMYCYIPILNIVLHTCPLKFIWCIIALPFGVFMVAYDETRNFIIRHSSENSWIARETY</sequence>
<feature type="transmembrane region" description="Helical" evidence="3">
    <location>
        <begin position="92"/>
        <end position="109"/>
    </location>
</feature>
<dbReference type="Gene3D" id="1.20.1110.10">
    <property type="entry name" value="Calcium-transporting ATPase, transmembrane domain"/>
    <property type="match status" value="1"/>
</dbReference>
<dbReference type="GO" id="GO:0030007">
    <property type="term" value="P:intracellular potassium ion homeostasis"/>
    <property type="evidence" value="ECO:0007669"/>
    <property type="project" value="TreeGrafter"/>
</dbReference>
<proteinExistence type="predicted"/>
<dbReference type="InterPro" id="IPR006068">
    <property type="entry name" value="ATPase_P-typ_cation-transptr_C"/>
</dbReference>
<dbReference type="Pfam" id="PF00689">
    <property type="entry name" value="Cation_ATPase_C"/>
    <property type="match status" value="1"/>
</dbReference>
<evidence type="ECO:0000313" key="6">
    <source>
        <dbReference type="Proteomes" id="UP001054945"/>
    </source>
</evidence>
<dbReference type="GO" id="GO:1902600">
    <property type="term" value="P:proton transmembrane transport"/>
    <property type="evidence" value="ECO:0007669"/>
    <property type="project" value="TreeGrafter"/>
</dbReference>
<dbReference type="GO" id="GO:0006883">
    <property type="term" value="P:intracellular sodium ion homeostasis"/>
    <property type="evidence" value="ECO:0007669"/>
    <property type="project" value="TreeGrafter"/>
</dbReference>
<dbReference type="PANTHER" id="PTHR43294:SF13">
    <property type="entry name" value="SODIUM_POTASSIUM-TRANSPORTING ATPASE SUBUNIT ALPHA"/>
    <property type="match status" value="1"/>
</dbReference>
<accession>A0AAV4NNA5</accession>
<evidence type="ECO:0000256" key="3">
    <source>
        <dbReference type="SAM" id="Phobius"/>
    </source>
</evidence>
<dbReference type="InterPro" id="IPR023298">
    <property type="entry name" value="ATPase_P-typ_TM_dom_sf"/>
</dbReference>
<keyword evidence="3" id="KW-0812">Transmembrane</keyword>
<keyword evidence="3" id="KW-1133">Transmembrane helix</keyword>
<dbReference type="PANTHER" id="PTHR43294">
    <property type="entry name" value="SODIUM/POTASSIUM-TRANSPORTING ATPASE SUBUNIT ALPHA"/>
    <property type="match status" value="1"/>
</dbReference>
<dbReference type="InterPro" id="IPR050510">
    <property type="entry name" value="Cation_transp_ATPase_P-type"/>
</dbReference>
<dbReference type="EMBL" id="BPLR01003584">
    <property type="protein sequence ID" value="GIX86365.1"/>
    <property type="molecule type" value="Genomic_DNA"/>
</dbReference>
<evidence type="ECO:0000256" key="1">
    <source>
        <dbReference type="ARBA" id="ARBA00004651"/>
    </source>
</evidence>
<keyword evidence="6" id="KW-1185">Reference proteome</keyword>
<feature type="transmembrane region" description="Helical" evidence="3">
    <location>
        <begin position="29"/>
        <end position="48"/>
    </location>
</feature>
<dbReference type="GO" id="GO:0005886">
    <property type="term" value="C:plasma membrane"/>
    <property type="evidence" value="ECO:0007669"/>
    <property type="project" value="UniProtKB-SubCell"/>
</dbReference>
<keyword evidence="3" id="KW-0472">Membrane</keyword>
<reference evidence="5 6" key="1">
    <citation type="submission" date="2021-06" db="EMBL/GenBank/DDBJ databases">
        <title>Caerostris extrusa draft genome.</title>
        <authorList>
            <person name="Kono N."/>
            <person name="Arakawa K."/>
        </authorList>
    </citation>
    <scope>NUCLEOTIDE SEQUENCE [LARGE SCALE GENOMIC DNA]</scope>
</reference>
<evidence type="ECO:0000259" key="4">
    <source>
        <dbReference type="Pfam" id="PF00689"/>
    </source>
</evidence>
<feature type="domain" description="Cation-transporting P-type ATPase C-terminal" evidence="4">
    <location>
        <begin position="21"/>
        <end position="115"/>
    </location>
</feature>